<comment type="caution">
    <text evidence="2">The sequence shown here is derived from an EMBL/GenBank/DDBJ whole genome shotgun (WGS) entry which is preliminary data.</text>
</comment>
<dbReference type="EMBL" id="NHRY01000036">
    <property type="protein sequence ID" value="PPQ39016.1"/>
    <property type="molecule type" value="Genomic_DNA"/>
</dbReference>
<dbReference type="InterPro" id="IPR008969">
    <property type="entry name" value="CarboxyPept-like_regulatory"/>
</dbReference>
<evidence type="ECO:0000313" key="2">
    <source>
        <dbReference type="EMBL" id="PPQ39016.1"/>
    </source>
</evidence>
<dbReference type="AlphaFoldDB" id="A0A2S6NNK1"/>
<evidence type="ECO:0000313" key="3">
    <source>
        <dbReference type="Proteomes" id="UP000239724"/>
    </source>
</evidence>
<dbReference type="InterPro" id="IPR014044">
    <property type="entry name" value="CAP_dom"/>
</dbReference>
<dbReference type="Gene3D" id="2.60.40.1120">
    <property type="entry name" value="Carboxypeptidase-like, regulatory domain"/>
    <property type="match status" value="1"/>
</dbReference>
<dbReference type="PANTHER" id="PTHR31157:SF1">
    <property type="entry name" value="SCP DOMAIN-CONTAINING PROTEIN"/>
    <property type="match status" value="1"/>
</dbReference>
<sequence>MAQPSAYEQYLLELVNAARANPTATAASLGIGLNDGLPAGTISGAPEAPLAFNPALISAAQQHSAWMLAANTFSHTGAGGSSPGDSMVAAGYSFSGSWVWGENIAVLFGTGVSLSAATVQSLETMLFKSAGHRENLLNPAYKEAGMGVAGGTFQGSAAVDATQDFALSGSSGTFLTVVAYNDGNGDNFYEPGEGLGGISVVVKSASGQTWQTTTWASGGYQMALGAGSYTVTFSGGGLATPVTRSVSIGAANVEVDLNTRVDEPAVPAPTPAPAAATVLGAGQDTLALSVSEDAWQGNAQFTVNVDGQQIGGVQTATTGAGLAQADAASGSAGDAVPQATGSGALSRLLAGAAAPSTLWDRHDGAAGQAPSASERAWHGGLGVLADHPVPAVGALSSSHPFG</sequence>
<dbReference type="SUPFAM" id="SSF55797">
    <property type="entry name" value="PR-1-like"/>
    <property type="match status" value="1"/>
</dbReference>
<keyword evidence="3" id="KW-1185">Reference proteome</keyword>
<evidence type="ECO:0000259" key="1">
    <source>
        <dbReference type="Pfam" id="PF00188"/>
    </source>
</evidence>
<dbReference type="OrthoDB" id="7681731at2"/>
<dbReference type="Pfam" id="PF13620">
    <property type="entry name" value="CarboxypepD_reg"/>
    <property type="match status" value="1"/>
</dbReference>
<proteinExistence type="predicted"/>
<accession>A0A2S6NNK1</accession>
<dbReference type="InterPro" id="IPR035940">
    <property type="entry name" value="CAP_sf"/>
</dbReference>
<organism evidence="2 3">
    <name type="scientific">Rhodopila globiformis</name>
    <name type="common">Rhodopseudomonas globiformis</name>
    <dbReference type="NCBI Taxonomy" id="1071"/>
    <lineage>
        <taxon>Bacteria</taxon>
        <taxon>Pseudomonadati</taxon>
        <taxon>Pseudomonadota</taxon>
        <taxon>Alphaproteobacteria</taxon>
        <taxon>Acetobacterales</taxon>
        <taxon>Acetobacteraceae</taxon>
        <taxon>Rhodopila</taxon>
    </lineage>
</organism>
<dbReference type="CDD" id="cd05379">
    <property type="entry name" value="CAP_bacterial"/>
    <property type="match status" value="1"/>
</dbReference>
<dbReference type="Proteomes" id="UP000239724">
    <property type="component" value="Unassembled WGS sequence"/>
</dbReference>
<dbReference type="Pfam" id="PF00188">
    <property type="entry name" value="CAP"/>
    <property type="match status" value="1"/>
</dbReference>
<name>A0A2S6NNK1_RHOGL</name>
<dbReference type="RefSeq" id="WP_104517101.1">
    <property type="nucleotide sequence ID" value="NZ_NHRY01000036.1"/>
</dbReference>
<protein>
    <recommendedName>
        <fullName evidence="1">SCP domain-containing protein</fullName>
    </recommendedName>
</protein>
<feature type="domain" description="SCP" evidence="1">
    <location>
        <begin position="12"/>
        <end position="152"/>
    </location>
</feature>
<gene>
    <name evidence="2" type="ORF">CCS01_01650</name>
</gene>
<reference evidence="2 3" key="1">
    <citation type="journal article" date="2018" name="Arch. Microbiol.">
        <title>New insights into the metabolic potential of the phototrophic purple bacterium Rhodopila globiformis DSM 161(T) from its draft genome sequence and evidence for a vanadium-dependent nitrogenase.</title>
        <authorList>
            <person name="Imhoff J.F."/>
            <person name="Rahn T."/>
            <person name="Kunzel S."/>
            <person name="Neulinger S.C."/>
        </authorList>
    </citation>
    <scope>NUCLEOTIDE SEQUENCE [LARGE SCALE GENOMIC DNA]</scope>
    <source>
        <strain evidence="2 3">DSM 161</strain>
    </source>
</reference>
<dbReference type="SUPFAM" id="SSF49464">
    <property type="entry name" value="Carboxypeptidase regulatory domain-like"/>
    <property type="match status" value="1"/>
</dbReference>
<dbReference type="PANTHER" id="PTHR31157">
    <property type="entry name" value="SCP DOMAIN-CONTAINING PROTEIN"/>
    <property type="match status" value="1"/>
</dbReference>
<dbReference type="Gene3D" id="3.40.33.10">
    <property type="entry name" value="CAP"/>
    <property type="match status" value="1"/>
</dbReference>